<dbReference type="KEGG" id="pab:PAB1592"/>
<proteinExistence type="predicted"/>
<evidence type="ECO:0000313" key="1">
    <source>
        <dbReference type="EMBL" id="CAB50097.1"/>
    </source>
</evidence>
<reference evidence="1 3" key="4">
    <citation type="journal article" date="2003" name="Mol. Microbiol.">
        <title>An integrated analysis of the genome of the hyperthermophilic archaeon Pyrococcus abyssi.</title>
        <authorList>
            <person name="Cohen G."/>
            <person name="Barbe V."/>
            <person name="Flament D."/>
            <person name="Galperin M."/>
            <person name="Heilig R."/>
            <person name="Ripp R."/>
            <person name="Lecompte O."/>
            <person name="Prieur D."/>
            <person name="Poch O."/>
            <person name="Quellerou J."/>
            <person name="Thierry J.C."/>
            <person name="Van der Oost J."/>
            <person name="Weissenbach J."/>
            <person name="Zivanovic Y."/>
            <person name="Forterre P."/>
        </authorList>
    </citation>
    <scope>NUCLEOTIDE SEQUENCE [LARGE SCALE GENOMIC DNA]</scope>
    <source>
        <strain evidence="3">GE5 / Orsay</strain>
        <strain evidence="1">Orsay</strain>
    </source>
</reference>
<dbReference type="HOGENOM" id="CLU_2299441_0_0_2"/>
<reference evidence="1" key="1">
    <citation type="submission" date="1999-07" db="EMBL/GenBank/DDBJ databases">
        <authorList>
            <person name="Genoscope"/>
        </authorList>
    </citation>
    <scope>NUCLEOTIDE SEQUENCE</scope>
    <source>
        <strain evidence="1">Orsay</strain>
    </source>
</reference>
<reference evidence="1" key="3">
    <citation type="journal article" date="2001" name="Genome Res.">
        <title>Genome evolution at the genus level: comparison of three complete genomes of hyperthermophilic archaea.</title>
        <authorList>
            <person name="Lecompte O."/>
            <person name="Ripp R."/>
            <person name="Puzos-Barbe V."/>
            <person name="Duprat S."/>
            <person name="Heilig R."/>
            <person name="Dietrich J."/>
            <person name="Thierry J.C."/>
            <person name="Poch O."/>
        </authorList>
    </citation>
    <scope>NUCLEOTIDE SEQUENCE</scope>
    <source>
        <strain evidence="1">Orsay</strain>
    </source>
</reference>
<name>Q9UZG2_PYRAB</name>
<dbReference type="PATRIC" id="fig|272844.11.peg.1261"/>
<reference evidence="1" key="2">
    <citation type="journal article" date="2000" name="J. Mol. Biol.">
        <title>Archaeal homologs of eukaryotic methylation guide small nucleolar RNAs: lessons from the Pyrococcus genomes.</title>
        <authorList>
            <person name="Gaspin C."/>
            <person name="Cavaille J."/>
            <person name="Erauso G."/>
        </authorList>
    </citation>
    <scope>NUCLEOTIDE SEQUENCE</scope>
    <source>
        <strain evidence="1">Orsay</strain>
    </source>
</reference>
<accession>Q9UZG2</accession>
<dbReference type="AlphaFoldDB" id="Q9UZG2"/>
<evidence type="ECO:0000313" key="4">
    <source>
        <dbReference type="Proteomes" id="UP000009139"/>
    </source>
</evidence>
<dbReference type="PIR" id="D75099">
    <property type="entry name" value="D75099"/>
</dbReference>
<reference evidence="2 4" key="5">
    <citation type="journal article" date="2012" name="Curr. Microbiol.">
        <title>Re-annotation of two hyperthermophilic archaea Pyrococcus abyssi GE5 and Pyrococcus furiosus DSM 3638.</title>
        <authorList>
            <person name="Gao J."/>
            <person name="Wang J."/>
        </authorList>
    </citation>
    <scope>GENOME REANNOTATION</scope>
    <source>
        <strain evidence="2">GE5</strain>
        <strain evidence="4">GE5 / Orsay</strain>
    </source>
</reference>
<evidence type="ECO:0000313" key="3">
    <source>
        <dbReference type="Proteomes" id="UP000000810"/>
    </source>
</evidence>
<sequence length="100" mass="11909">MIVFYTQIPYLQNLTVCIQTLVISQMRPKEKNIEQLEKYRIAIYYKNFKGIFNVTDWKFEEIISYDPNIEITEDVVKDMKKEVVKFLKTATVAKVPKIKI</sequence>
<dbReference type="Proteomes" id="UP000009139">
    <property type="component" value="Chromosome"/>
</dbReference>
<organism evidence="1 3">
    <name type="scientific">Pyrococcus abyssi (strain GE5 / Orsay)</name>
    <dbReference type="NCBI Taxonomy" id="272844"/>
    <lineage>
        <taxon>Archaea</taxon>
        <taxon>Methanobacteriati</taxon>
        <taxon>Methanobacteriota</taxon>
        <taxon>Thermococci</taxon>
        <taxon>Thermococcales</taxon>
        <taxon>Thermococcaceae</taxon>
        <taxon>Pyrococcus</taxon>
    </lineage>
</organism>
<dbReference type="Proteomes" id="UP000000810">
    <property type="component" value="Chromosome"/>
</dbReference>
<dbReference type="RefSeq" id="WP_010868304.1">
    <property type="nucleotide sequence ID" value="NC_000868.1"/>
</dbReference>
<dbReference type="EMBL" id="HE613800">
    <property type="protein sequence ID" value="CCE70617.1"/>
    <property type="molecule type" value="Genomic_DNA"/>
</dbReference>
<protein>
    <submittedName>
        <fullName evidence="1">Uncharacterized protein</fullName>
    </submittedName>
</protein>
<gene>
    <name evidence="1" type="ordered locus">PAB1592</name>
</gene>
<dbReference type="STRING" id="272844.PAB1592"/>
<dbReference type="OrthoDB" id="102174at2157"/>
<evidence type="ECO:0000313" key="2">
    <source>
        <dbReference type="EMBL" id="CCE70617.1"/>
    </source>
</evidence>
<dbReference type="EMBL" id="AJ248286">
    <property type="protein sequence ID" value="CAB50097.1"/>
    <property type="molecule type" value="Genomic_DNA"/>
</dbReference>
<keyword evidence="3" id="KW-1185">Reference proteome</keyword>